<evidence type="ECO:0008006" key="3">
    <source>
        <dbReference type="Google" id="ProtNLM"/>
    </source>
</evidence>
<dbReference type="InterPro" id="IPR032719">
    <property type="entry name" value="WbsX"/>
</dbReference>
<dbReference type="EMBL" id="JABFCR010000006">
    <property type="protein sequence ID" value="NNU33267.1"/>
    <property type="molecule type" value="Genomic_DNA"/>
</dbReference>
<proteinExistence type="predicted"/>
<sequence>MHDNSVSAPELFEQHLSRAKAFMDENPQKTMKMGVICAWNEFGEGSYIEPTKTFQMQYTEKVKKVFGTQ</sequence>
<keyword evidence="2" id="KW-1185">Reference proteome</keyword>
<gene>
    <name evidence="1" type="ORF">HK413_02155</name>
</gene>
<accession>A0ABX1VZA4</accession>
<comment type="caution">
    <text evidence="1">The sequence shown here is derived from an EMBL/GenBank/DDBJ whole genome shotgun (WGS) entry which is preliminary data.</text>
</comment>
<dbReference type="RefSeq" id="WP_175268967.1">
    <property type="nucleotide sequence ID" value="NZ_JABFCR010000006.1"/>
</dbReference>
<evidence type="ECO:0000313" key="1">
    <source>
        <dbReference type="EMBL" id="NNU33267.1"/>
    </source>
</evidence>
<name>A0ABX1VZA4_9SPHI</name>
<dbReference type="Proteomes" id="UP000566071">
    <property type="component" value="Unassembled WGS sequence"/>
</dbReference>
<protein>
    <recommendedName>
        <fullName evidence="3">GH26 domain-containing protein</fullName>
    </recommendedName>
</protein>
<reference evidence="1 2" key="1">
    <citation type="submission" date="2020-05" db="EMBL/GenBank/DDBJ databases">
        <authorList>
            <person name="Khan S.A."/>
            <person name="Jeon C.O."/>
            <person name="Chun B.H."/>
        </authorList>
    </citation>
    <scope>NUCLEOTIDE SEQUENCE [LARGE SCALE GENOMIC DNA]</scope>
    <source>
        <strain evidence="1 2">S1162</strain>
    </source>
</reference>
<dbReference type="Gene3D" id="3.20.20.80">
    <property type="entry name" value="Glycosidases"/>
    <property type="match status" value="1"/>
</dbReference>
<organism evidence="1 2">
    <name type="scientific">Mucilaginibacter humi</name>
    <dbReference type="NCBI Taxonomy" id="2732510"/>
    <lineage>
        <taxon>Bacteria</taxon>
        <taxon>Pseudomonadati</taxon>
        <taxon>Bacteroidota</taxon>
        <taxon>Sphingobacteriia</taxon>
        <taxon>Sphingobacteriales</taxon>
        <taxon>Sphingobacteriaceae</taxon>
        <taxon>Mucilaginibacter</taxon>
    </lineage>
</organism>
<dbReference type="Pfam" id="PF14307">
    <property type="entry name" value="Glyco_tran_WbsX"/>
    <property type="match status" value="1"/>
</dbReference>
<evidence type="ECO:0000313" key="2">
    <source>
        <dbReference type="Proteomes" id="UP000566071"/>
    </source>
</evidence>